<comment type="catalytic activity">
    <reaction evidence="1">
        <text>Preference for hydrophobic residues at P1 and P1' and basic residues at P2' and P3'. A model nonapeptide is cleaved at -Ala-Tyr-|-Leu-Lys-Lys-.</text>
        <dbReference type="EC" id="3.4.24.36"/>
    </reaction>
</comment>
<dbReference type="GeneID" id="40321893"/>
<proteinExistence type="inferred from homology"/>
<keyword evidence="5 15" id="KW-0479">Metal-binding</keyword>
<evidence type="ECO:0000256" key="14">
    <source>
        <dbReference type="ARBA" id="ARBA00023180"/>
    </source>
</evidence>
<keyword evidence="8 15" id="KW-0862">Zinc</keyword>
<dbReference type="Proteomes" id="UP000284403">
    <property type="component" value="Unassembled WGS sequence"/>
</dbReference>
<evidence type="ECO:0000313" key="17">
    <source>
        <dbReference type="EMBL" id="RNF04732.1"/>
    </source>
</evidence>
<dbReference type="Pfam" id="PF01457">
    <property type="entry name" value="Peptidase_M8"/>
    <property type="match status" value="1"/>
</dbReference>
<evidence type="ECO:0000256" key="4">
    <source>
        <dbReference type="ARBA" id="ARBA00022670"/>
    </source>
</evidence>
<dbReference type="AlphaFoldDB" id="A0A422NGZ5"/>
<keyword evidence="14" id="KW-0325">Glycoprotein</keyword>
<evidence type="ECO:0000313" key="18">
    <source>
        <dbReference type="Proteomes" id="UP000284403"/>
    </source>
</evidence>
<evidence type="ECO:0000256" key="2">
    <source>
        <dbReference type="ARBA" id="ARBA00004370"/>
    </source>
</evidence>
<evidence type="ECO:0000256" key="3">
    <source>
        <dbReference type="ARBA" id="ARBA00005860"/>
    </source>
</evidence>
<evidence type="ECO:0000256" key="6">
    <source>
        <dbReference type="ARBA" id="ARBA00022729"/>
    </source>
</evidence>
<protein>
    <recommendedName>
        <fullName evidence="16">Leishmanolysin-like peptidase</fullName>
        <ecNumber evidence="16">3.4.24.-</ecNumber>
    </recommendedName>
</protein>
<comment type="caution">
    <text evidence="17">The sequence shown here is derived from an EMBL/GenBank/DDBJ whole genome shotgun (WGS) entry which is preliminary data.</text>
</comment>
<keyword evidence="13" id="KW-1015">Disulfide bond</keyword>
<keyword evidence="9" id="KW-0130">Cell adhesion</keyword>
<feature type="binding site" evidence="15">
    <location>
        <position position="6"/>
    </location>
    <ligand>
        <name>Zn(2+)</name>
        <dbReference type="ChEBI" id="CHEBI:29105"/>
        <note>catalytic</note>
    </ligand>
</feature>
<dbReference type="GO" id="GO:0016020">
    <property type="term" value="C:membrane"/>
    <property type="evidence" value="ECO:0007669"/>
    <property type="project" value="UniProtKB-SubCell"/>
</dbReference>
<keyword evidence="4 16" id="KW-0645">Protease</keyword>
<dbReference type="InterPro" id="IPR001577">
    <property type="entry name" value="Peptidase_M8"/>
</dbReference>
<evidence type="ECO:0000256" key="13">
    <source>
        <dbReference type="ARBA" id="ARBA00023157"/>
    </source>
</evidence>
<evidence type="ECO:0000256" key="12">
    <source>
        <dbReference type="ARBA" id="ARBA00023145"/>
    </source>
</evidence>
<dbReference type="GO" id="GO:0007155">
    <property type="term" value="P:cell adhesion"/>
    <property type="evidence" value="ECO:0007669"/>
    <property type="project" value="UniProtKB-KW"/>
</dbReference>
<evidence type="ECO:0000256" key="9">
    <source>
        <dbReference type="ARBA" id="ARBA00022889"/>
    </source>
</evidence>
<dbReference type="PANTHER" id="PTHR10942">
    <property type="entry name" value="LEISHMANOLYSIN-LIKE PEPTIDASE"/>
    <property type="match status" value="1"/>
</dbReference>
<evidence type="ECO:0000256" key="10">
    <source>
        <dbReference type="ARBA" id="ARBA00023049"/>
    </source>
</evidence>
<comment type="cofactor">
    <cofactor evidence="15 16">
        <name>Zn(2+)</name>
        <dbReference type="ChEBI" id="CHEBI:29105"/>
    </cofactor>
    <text evidence="15 16">Binds 1 zinc ion per subunit.</text>
</comment>
<dbReference type="EC" id="3.4.24.-" evidence="16"/>
<feature type="non-terminal residue" evidence="17">
    <location>
        <position position="1"/>
    </location>
</feature>
<evidence type="ECO:0000256" key="11">
    <source>
        <dbReference type="ARBA" id="ARBA00023136"/>
    </source>
</evidence>
<sequence length="162" mass="17313">SALESHWSERNAKDELMAPLGGAGLYTELTLGAFVDLGYYKADWAAAEPMAWGKNSGCELLEKKCAQLSLDKYPKMFCSGSDFHLRCTSDRYFSGRCTGSIMEPSPGAAPDSCPVIEPVISVRDLATVFKQGAHKPARPGDQPSSWCLDTAPTTVKGCDGGG</sequence>
<dbReference type="RefSeq" id="XP_029225118.1">
    <property type="nucleotide sequence ID" value="XM_029375136.1"/>
</dbReference>
<evidence type="ECO:0000256" key="15">
    <source>
        <dbReference type="PIRSR" id="PIRSR601577-2"/>
    </source>
</evidence>
<keyword evidence="11" id="KW-0472">Membrane</keyword>
<evidence type="ECO:0000256" key="1">
    <source>
        <dbReference type="ARBA" id="ARBA00001249"/>
    </source>
</evidence>
<keyword evidence="6" id="KW-0732">Signal</keyword>
<evidence type="ECO:0000256" key="5">
    <source>
        <dbReference type="ARBA" id="ARBA00022723"/>
    </source>
</evidence>
<evidence type="ECO:0000256" key="8">
    <source>
        <dbReference type="ARBA" id="ARBA00022833"/>
    </source>
</evidence>
<dbReference type="PRINTS" id="PR00782">
    <property type="entry name" value="LSHMANOLYSIN"/>
</dbReference>
<dbReference type="GO" id="GO:0004222">
    <property type="term" value="F:metalloendopeptidase activity"/>
    <property type="evidence" value="ECO:0007669"/>
    <property type="project" value="UniProtKB-UniRule"/>
</dbReference>
<dbReference type="SUPFAM" id="SSF55486">
    <property type="entry name" value="Metalloproteases ('zincins'), catalytic domain"/>
    <property type="match status" value="1"/>
</dbReference>
<name>A0A422NGZ5_9TRYP</name>
<evidence type="ECO:0000256" key="16">
    <source>
        <dbReference type="RuleBase" id="RU366077"/>
    </source>
</evidence>
<keyword evidence="12" id="KW-0865">Zymogen</keyword>
<keyword evidence="18" id="KW-1185">Reference proteome</keyword>
<dbReference type="Gene3D" id="3.90.132.10">
    <property type="entry name" value="Leishmanolysin , domain 2"/>
    <property type="match status" value="1"/>
</dbReference>
<evidence type="ECO:0000256" key="7">
    <source>
        <dbReference type="ARBA" id="ARBA00022801"/>
    </source>
</evidence>
<comment type="subcellular location">
    <subcellularLocation>
        <location evidence="2">Membrane</location>
    </subcellularLocation>
</comment>
<reference evidence="17 18" key="1">
    <citation type="journal article" date="2018" name="BMC Genomics">
        <title>Genomic comparison of Trypanosoma conorhini and Trypanosoma rangeli to Trypanosoma cruzi strains of high and low virulence.</title>
        <authorList>
            <person name="Bradwell K.R."/>
            <person name="Koparde V.N."/>
            <person name="Matveyev A.V."/>
            <person name="Serrano M.G."/>
            <person name="Alves J.M."/>
            <person name="Parikh H."/>
            <person name="Huang B."/>
            <person name="Lee V."/>
            <person name="Espinosa-Alvarez O."/>
            <person name="Ortiz P.A."/>
            <person name="Costa-Martins A.G."/>
            <person name="Teixeira M.M."/>
            <person name="Buck G.A."/>
        </authorList>
    </citation>
    <scope>NUCLEOTIDE SEQUENCE [LARGE SCALE GENOMIC DNA]</scope>
    <source>
        <strain evidence="17 18">025E</strain>
    </source>
</reference>
<dbReference type="GO" id="GO:0005737">
    <property type="term" value="C:cytoplasm"/>
    <property type="evidence" value="ECO:0007669"/>
    <property type="project" value="TreeGrafter"/>
</dbReference>
<comment type="similarity">
    <text evidence="3 16">Belongs to the peptidase M8 family.</text>
</comment>
<keyword evidence="10 15" id="KW-0482">Metalloprotease</keyword>
<organism evidence="17 18">
    <name type="scientific">Trypanosoma conorhini</name>
    <dbReference type="NCBI Taxonomy" id="83891"/>
    <lineage>
        <taxon>Eukaryota</taxon>
        <taxon>Discoba</taxon>
        <taxon>Euglenozoa</taxon>
        <taxon>Kinetoplastea</taxon>
        <taxon>Metakinetoplastina</taxon>
        <taxon>Trypanosomatida</taxon>
        <taxon>Trypanosomatidae</taxon>
        <taxon>Trypanosoma</taxon>
    </lineage>
</organism>
<dbReference type="PANTHER" id="PTHR10942:SF0">
    <property type="entry name" value="LEISHMANOLYSIN-LIKE PEPTIDASE"/>
    <property type="match status" value="1"/>
</dbReference>
<dbReference type="EMBL" id="MKKU01000665">
    <property type="protein sequence ID" value="RNF04732.1"/>
    <property type="molecule type" value="Genomic_DNA"/>
</dbReference>
<dbReference type="GO" id="GO:0046872">
    <property type="term" value="F:metal ion binding"/>
    <property type="evidence" value="ECO:0007669"/>
    <property type="project" value="UniProtKB-KW"/>
</dbReference>
<accession>A0A422NGZ5</accession>
<gene>
    <name evidence="17" type="ORF">Tco025E_08282</name>
</gene>
<keyword evidence="7 16" id="KW-0378">Hydrolase</keyword>
<dbReference type="GO" id="GO:0006508">
    <property type="term" value="P:proteolysis"/>
    <property type="evidence" value="ECO:0007669"/>
    <property type="project" value="UniProtKB-KW"/>
</dbReference>
<dbReference type="OrthoDB" id="251569at2759"/>